<feature type="domain" description="SF4 helicase" evidence="1">
    <location>
        <begin position="173"/>
        <end position="400"/>
    </location>
</feature>
<keyword evidence="3" id="KW-1185">Reference proteome</keyword>
<protein>
    <submittedName>
        <fullName evidence="2">Replicative DNA helicase</fullName>
    </submittedName>
</protein>
<evidence type="ECO:0000313" key="3">
    <source>
        <dbReference type="Proteomes" id="UP000184476"/>
    </source>
</evidence>
<dbReference type="InterPro" id="IPR007694">
    <property type="entry name" value="DNA_helicase_DnaB-like_C"/>
</dbReference>
<proteinExistence type="predicted"/>
<sequence>MNSSMKFFSRMVDSKNPQAFDQYGITQQCFITSDEIDTYKALKKFIEKNSTTPSPEELTLAVEGFLYVPNVNSSFNVLAEEIKSEFAKYEILRVIQGQVMSNDPHKKMETVENKINKLPGNETLDWMIEQLQEIKAKTKVSSKIGLSFTKDYDWFFTEYENRESGNSFKIWPSKFPTINKALGGGFMAGNAYCWYGRSGRGKSIFCLEEAIESATQGATVLYWSLEMSAFEIYCRAYTSSSAKLGLFNTAVEGVDYEAGFPAKEILMTKLSPDYKQALKAFAESLNQTLAGEIIFRTVDDQSFDIKNVKQLEMEIEQIGADVVVIDPIYLMNMEKNTTGTKGGGLAETSKAIKHMSGRTNTVIHFVTQAEETKAQYQDDQRILKAPSRDEMKKSMQLLEDSSLTMGIDSLDGKGIIKLGKGRFGGEDQIVETIFLPNYGIVRELPSPEESKEQFKKSGDLPF</sequence>
<keyword evidence="2" id="KW-0547">Nucleotide-binding</keyword>
<dbReference type="RefSeq" id="WP_073153628.1">
    <property type="nucleotide sequence ID" value="NZ_FQVL01000002.1"/>
</dbReference>
<dbReference type="STRING" id="112248.SAMN05444392_102260"/>
<keyword evidence="2" id="KW-0378">Hydrolase</keyword>
<dbReference type="Pfam" id="PF03796">
    <property type="entry name" value="DnaB_C"/>
    <property type="match status" value="1"/>
</dbReference>
<dbReference type="InterPro" id="IPR027417">
    <property type="entry name" value="P-loop_NTPase"/>
</dbReference>
<dbReference type="GO" id="GO:0005524">
    <property type="term" value="F:ATP binding"/>
    <property type="evidence" value="ECO:0007669"/>
    <property type="project" value="InterPro"/>
</dbReference>
<reference evidence="2 3" key="1">
    <citation type="submission" date="2016-11" db="EMBL/GenBank/DDBJ databases">
        <authorList>
            <person name="Jaros S."/>
            <person name="Januszkiewicz K."/>
            <person name="Wedrychowicz H."/>
        </authorList>
    </citation>
    <scope>NUCLEOTIDE SEQUENCE [LARGE SCALE GENOMIC DNA]</scope>
    <source>
        <strain evidence="2 3">DSM 44666</strain>
    </source>
</reference>
<accession>A0A1M4VA93</accession>
<keyword evidence="2" id="KW-0347">Helicase</keyword>
<dbReference type="EMBL" id="FQVL01000002">
    <property type="protein sequence ID" value="SHE65874.1"/>
    <property type="molecule type" value="Genomic_DNA"/>
</dbReference>
<dbReference type="AlphaFoldDB" id="A0A1M4VA93"/>
<gene>
    <name evidence="2" type="ORF">SAMN05444392_102260</name>
</gene>
<evidence type="ECO:0000313" key="2">
    <source>
        <dbReference type="EMBL" id="SHE65874.1"/>
    </source>
</evidence>
<keyword evidence="2" id="KW-0067">ATP-binding</keyword>
<dbReference type="GO" id="GO:0006260">
    <property type="term" value="P:DNA replication"/>
    <property type="evidence" value="ECO:0007669"/>
    <property type="project" value="InterPro"/>
</dbReference>
<evidence type="ECO:0000259" key="1">
    <source>
        <dbReference type="Pfam" id="PF03796"/>
    </source>
</evidence>
<name>A0A1M4VA93_9BACL</name>
<dbReference type="SUPFAM" id="SSF52540">
    <property type="entry name" value="P-loop containing nucleoside triphosphate hydrolases"/>
    <property type="match status" value="1"/>
</dbReference>
<dbReference type="GO" id="GO:0003678">
    <property type="term" value="F:DNA helicase activity"/>
    <property type="evidence" value="ECO:0007669"/>
    <property type="project" value="InterPro"/>
</dbReference>
<organism evidence="2 3">
    <name type="scientific">Seinonella peptonophila</name>
    <dbReference type="NCBI Taxonomy" id="112248"/>
    <lineage>
        <taxon>Bacteria</taxon>
        <taxon>Bacillati</taxon>
        <taxon>Bacillota</taxon>
        <taxon>Bacilli</taxon>
        <taxon>Bacillales</taxon>
        <taxon>Thermoactinomycetaceae</taxon>
        <taxon>Seinonella</taxon>
    </lineage>
</organism>
<dbReference type="Proteomes" id="UP000184476">
    <property type="component" value="Unassembled WGS sequence"/>
</dbReference>
<dbReference type="Gene3D" id="3.40.50.300">
    <property type="entry name" value="P-loop containing nucleotide triphosphate hydrolases"/>
    <property type="match status" value="1"/>
</dbReference>
<dbReference type="OrthoDB" id="2914472at2"/>